<keyword evidence="6" id="KW-1185">Reference proteome</keyword>
<dbReference type="RefSeq" id="WP_121484798.1">
    <property type="nucleotide sequence ID" value="NZ_QQXL01000003.1"/>
</dbReference>
<feature type="transmembrane region" description="Helical" evidence="3">
    <location>
        <begin position="289"/>
        <end position="307"/>
    </location>
</feature>
<feature type="transmembrane region" description="Helical" evidence="3">
    <location>
        <begin position="56"/>
        <end position="75"/>
    </location>
</feature>
<sequence>MSTSTPSSPAQPAPPSASLQRRSGSPLVLGAAAVTVLLWASAFIGIRGAGEHFDPGAMALLRMATGSVVLTLIALRSGIRLPARKHWPLIAAWGVGWFCVYNLALNSAERTLDAGTAAMVVNLAPLLVVVFSGFFLREGFPKPLLVGAPLAFLGVILIGLNPRSASGADTMGLLLALLAALFYAACTLVQKRLLSAGTDSTTLTWMGALVGTVALLPWAGRLIGDLQAAPAGATAWVIYLGVFPTAIAFTTWAYVLQRSTAGQTAATTYIVPALAILMSWLVLGEVPTLLMLVGGALCLIGVLITRLRTRPRS</sequence>
<reference evidence="5 6" key="1">
    <citation type="submission" date="2018-07" db="EMBL/GenBank/DDBJ databases">
        <title>Arthrobacter sp. nov., isolated from raw cow's milk with high bacterial count.</title>
        <authorList>
            <person name="Hahne J."/>
            <person name="Isele D."/>
            <person name="Lipski A."/>
        </authorList>
    </citation>
    <scope>NUCLEOTIDE SEQUENCE [LARGE SCALE GENOMIC DNA]</scope>
    <source>
        <strain evidence="5 6">JZ R-183</strain>
    </source>
</reference>
<keyword evidence="3" id="KW-0472">Membrane</keyword>
<evidence type="ECO:0000256" key="2">
    <source>
        <dbReference type="SAM" id="MobiDB-lite"/>
    </source>
</evidence>
<comment type="similarity">
    <text evidence="1">Belongs to the EamA transporter family.</text>
</comment>
<dbReference type="InterPro" id="IPR052756">
    <property type="entry name" value="Alkyne_AA_exporter"/>
</dbReference>
<comment type="caution">
    <text evidence="5">The sequence shown here is derived from an EMBL/GenBank/DDBJ whole genome shotgun (WGS) entry which is preliminary data.</text>
</comment>
<dbReference type="PANTHER" id="PTHR12715:SF4">
    <property type="entry name" value="EAMA DOMAIN-CONTAINING PROTEIN"/>
    <property type="match status" value="1"/>
</dbReference>
<feature type="transmembrane region" description="Helical" evidence="3">
    <location>
        <begin position="117"/>
        <end position="136"/>
    </location>
</feature>
<feature type="transmembrane region" description="Helical" evidence="3">
    <location>
        <begin position="266"/>
        <end position="283"/>
    </location>
</feature>
<dbReference type="Pfam" id="PF00892">
    <property type="entry name" value="EamA"/>
    <property type="match status" value="2"/>
</dbReference>
<evidence type="ECO:0000256" key="3">
    <source>
        <dbReference type="SAM" id="Phobius"/>
    </source>
</evidence>
<feature type="transmembrane region" description="Helical" evidence="3">
    <location>
        <begin position="143"/>
        <end position="160"/>
    </location>
</feature>
<dbReference type="SUPFAM" id="SSF103481">
    <property type="entry name" value="Multidrug resistance efflux transporter EmrE"/>
    <property type="match status" value="2"/>
</dbReference>
<accession>A0A496PJU7</accession>
<feature type="region of interest" description="Disordered" evidence="2">
    <location>
        <begin position="1"/>
        <end position="21"/>
    </location>
</feature>
<feature type="transmembrane region" description="Helical" evidence="3">
    <location>
        <begin position="87"/>
        <end position="105"/>
    </location>
</feature>
<evidence type="ECO:0000259" key="4">
    <source>
        <dbReference type="Pfam" id="PF00892"/>
    </source>
</evidence>
<keyword evidence="3" id="KW-1133">Transmembrane helix</keyword>
<protein>
    <submittedName>
        <fullName evidence="5">DMT family transporter</fullName>
    </submittedName>
</protein>
<proteinExistence type="inferred from homology"/>
<gene>
    <name evidence="5" type="ORF">DWQ67_06660</name>
</gene>
<keyword evidence="3" id="KW-0812">Transmembrane</keyword>
<feature type="transmembrane region" description="Helical" evidence="3">
    <location>
        <begin position="236"/>
        <end position="254"/>
    </location>
</feature>
<organism evidence="5 6">
    <name type="scientific">Galactobacter caseinivorans</name>
    <dbReference type="NCBI Taxonomy" id="2676123"/>
    <lineage>
        <taxon>Bacteria</taxon>
        <taxon>Bacillati</taxon>
        <taxon>Actinomycetota</taxon>
        <taxon>Actinomycetes</taxon>
        <taxon>Micrococcales</taxon>
        <taxon>Micrococcaceae</taxon>
        <taxon>Galactobacter</taxon>
    </lineage>
</organism>
<feature type="transmembrane region" description="Helical" evidence="3">
    <location>
        <begin position="27"/>
        <end position="50"/>
    </location>
</feature>
<dbReference type="PANTHER" id="PTHR12715">
    <property type="entry name" value="TRANSPORTER, DRUG/METABOLITE EXPORTER FAMILY"/>
    <property type="match status" value="1"/>
</dbReference>
<dbReference type="AlphaFoldDB" id="A0A496PJU7"/>
<evidence type="ECO:0000313" key="6">
    <source>
        <dbReference type="Proteomes" id="UP000273119"/>
    </source>
</evidence>
<feature type="transmembrane region" description="Helical" evidence="3">
    <location>
        <begin position="202"/>
        <end position="224"/>
    </location>
</feature>
<name>A0A496PJU7_9MICC</name>
<evidence type="ECO:0000313" key="5">
    <source>
        <dbReference type="EMBL" id="RKW70772.1"/>
    </source>
</evidence>
<feature type="domain" description="EamA" evidence="4">
    <location>
        <begin position="31"/>
        <end position="159"/>
    </location>
</feature>
<evidence type="ECO:0000256" key="1">
    <source>
        <dbReference type="ARBA" id="ARBA00007362"/>
    </source>
</evidence>
<dbReference type="InterPro" id="IPR037185">
    <property type="entry name" value="EmrE-like"/>
</dbReference>
<feature type="domain" description="EamA" evidence="4">
    <location>
        <begin position="171"/>
        <end position="305"/>
    </location>
</feature>
<dbReference type="GO" id="GO:0016020">
    <property type="term" value="C:membrane"/>
    <property type="evidence" value="ECO:0007669"/>
    <property type="project" value="InterPro"/>
</dbReference>
<feature type="transmembrane region" description="Helical" evidence="3">
    <location>
        <begin position="172"/>
        <end position="190"/>
    </location>
</feature>
<dbReference type="InterPro" id="IPR000620">
    <property type="entry name" value="EamA_dom"/>
</dbReference>
<dbReference type="EMBL" id="QQXL01000003">
    <property type="protein sequence ID" value="RKW70772.1"/>
    <property type="molecule type" value="Genomic_DNA"/>
</dbReference>
<dbReference type="Proteomes" id="UP000273119">
    <property type="component" value="Unassembled WGS sequence"/>
</dbReference>